<dbReference type="GO" id="GO:0005739">
    <property type="term" value="C:mitochondrion"/>
    <property type="evidence" value="ECO:0007669"/>
    <property type="project" value="UniProtKB-SubCell"/>
</dbReference>
<dbReference type="STRING" id="105984.A0A427XNH6"/>
<evidence type="ECO:0000259" key="6">
    <source>
        <dbReference type="PROSITE" id="PS51503"/>
    </source>
</evidence>
<dbReference type="AlphaFoldDB" id="A0A427XNH6"/>
<feature type="domain" description="HIG1" evidence="6">
    <location>
        <begin position="122"/>
        <end position="213"/>
    </location>
</feature>
<dbReference type="RefSeq" id="XP_028475412.1">
    <property type="nucleotide sequence ID" value="XM_028624340.1"/>
</dbReference>
<accession>A0A427XNH6</accession>
<dbReference type="OrthoDB" id="1915122at2759"/>
<keyword evidence="4 5" id="KW-0472">Membrane</keyword>
<evidence type="ECO:0000313" key="8">
    <source>
        <dbReference type="Proteomes" id="UP000279236"/>
    </source>
</evidence>
<feature type="transmembrane region" description="Helical" evidence="5">
    <location>
        <begin position="51"/>
        <end position="69"/>
    </location>
</feature>
<feature type="transmembrane region" description="Helical" evidence="5">
    <location>
        <begin position="189"/>
        <end position="206"/>
    </location>
</feature>
<feature type="transmembrane region" description="Helical" evidence="5">
    <location>
        <begin position="150"/>
        <end position="168"/>
    </location>
</feature>
<proteinExistence type="predicted"/>
<organism evidence="7 8">
    <name type="scientific">Apiotrichum porosum</name>
    <dbReference type="NCBI Taxonomy" id="105984"/>
    <lineage>
        <taxon>Eukaryota</taxon>
        <taxon>Fungi</taxon>
        <taxon>Dikarya</taxon>
        <taxon>Basidiomycota</taxon>
        <taxon>Agaricomycotina</taxon>
        <taxon>Tremellomycetes</taxon>
        <taxon>Trichosporonales</taxon>
        <taxon>Trichosporonaceae</taxon>
        <taxon>Apiotrichum</taxon>
    </lineage>
</organism>
<protein>
    <recommendedName>
        <fullName evidence="6">HIG1 domain-containing protein</fullName>
    </recommendedName>
</protein>
<keyword evidence="8" id="KW-1185">Reference proteome</keyword>
<comment type="caution">
    <text evidence="7">The sequence shown here is derived from an EMBL/GenBank/DDBJ whole genome shotgun (WGS) entry which is preliminary data.</text>
</comment>
<dbReference type="Proteomes" id="UP000279236">
    <property type="component" value="Unassembled WGS sequence"/>
</dbReference>
<evidence type="ECO:0000256" key="1">
    <source>
        <dbReference type="ARBA" id="ARBA00004173"/>
    </source>
</evidence>
<dbReference type="PROSITE" id="PS51503">
    <property type="entry name" value="HIG1"/>
    <property type="match status" value="1"/>
</dbReference>
<dbReference type="EMBL" id="RSCE01000008">
    <property type="protein sequence ID" value="RSH80465.1"/>
    <property type="molecule type" value="Genomic_DNA"/>
</dbReference>
<evidence type="ECO:0000256" key="2">
    <source>
        <dbReference type="ARBA" id="ARBA00022692"/>
    </source>
</evidence>
<dbReference type="GeneID" id="39593588"/>
<keyword evidence="3 5" id="KW-1133">Transmembrane helix</keyword>
<dbReference type="InterPro" id="IPR040153">
    <property type="entry name" value="Rcf2"/>
</dbReference>
<evidence type="ECO:0000256" key="5">
    <source>
        <dbReference type="SAM" id="Phobius"/>
    </source>
</evidence>
<name>A0A427XNH6_9TREE</name>
<evidence type="ECO:0000256" key="4">
    <source>
        <dbReference type="ARBA" id="ARBA00023136"/>
    </source>
</evidence>
<dbReference type="GO" id="GO:0033617">
    <property type="term" value="P:mitochondrial respiratory chain complex IV assembly"/>
    <property type="evidence" value="ECO:0007669"/>
    <property type="project" value="TreeGrafter"/>
</dbReference>
<reference evidence="7 8" key="1">
    <citation type="submission" date="2018-11" db="EMBL/GenBank/DDBJ databases">
        <title>Genome sequence of Apiotrichum porosum DSM 27194.</title>
        <authorList>
            <person name="Aliyu H."/>
            <person name="Gorte O."/>
            <person name="Ochsenreither K."/>
        </authorList>
    </citation>
    <scope>NUCLEOTIDE SEQUENCE [LARGE SCALE GENOMIC DNA]</scope>
    <source>
        <strain evidence="7 8">DSM 27194</strain>
    </source>
</reference>
<evidence type="ECO:0000313" key="7">
    <source>
        <dbReference type="EMBL" id="RSH80465.1"/>
    </source>
</evidence>
<dbReference type="Pfam" id="PF04588">
    <property type="entry name" value="HIG_1_N"/>
    <property type="match status" value="1"/>
</dbReference>
<comment type="subcellular location">
    <subcellularLocation>
        <location evidence="1">Mitochondrion</location>
    </subcellularLocation>
</comment>
<dbReference type="PANTHER" id="PTHR28018:SF3">
    <property type="entry name" value="RESPIRATORY SUPERCOMPLEX FACTOR 2, MITOCHONDRIAL"/>
    <property type="match status" value="1"/>
</dbReference>
<dbReference type="PANTHER" id="PTHR28018">
    <property type="entry name" value="RESPIRATORY SUPERCOMPLEX FACTOR 2, MITOCHONDRIAL"/>
    <property type="match status" value="1"/>
</dbReference>
<gene>
    <name evidence="7" type="ORF">EHS24_009045</name>
</gene>
<dbReference type="InterPro" id="IPR007667">
    <property type="entry name" value="Hypoxia_induced_domain"/>
</dbReference>
<evidence type="ECO:0000256" key="3">
    <source>
        <dbReference type="ARBA" id="ARBA00022989"/>
    </source>
</evidence>
<keyword evidence="2 5" id="KW-0812">Transmembrane</keyword>
<sequence>MSSSNNTYVVEDPAVRGNKAPAVYVEPVDSETRYLDQTRANTYMKQVVTNFGKGAVVGSAMFTPLHFLLKKRSATYRSLPLPGKVFLGMMSIVPVATVFAEKAGEHYISDNMWDSVGKTEIERQAHESEERWNKLSTTEKAKDWAGRNQYSIIGGSWVASLGIAFGIVQRNKHQTFSQKLVQARMWAQGLTVGVLLVSAVLAGVNAKGEKPKRAADHSWKDILEQGGSLTQPEKIHVLSPMEVKSSL</sequence>